<dbReference type="GO" id="GO:0005886">
    <property type="term" value="C:plasma membrane"/>
    <property type="evidence" value="ECO:0007669"/>
    <property type="project" value="UniProtKB-SubCell"/>
</dbReference>
<accession>A0AAD7UBH1</accession>
<name>A0AAD7UBH1_9STRA</name>
<keyword evidence="5" id="KW-0472">Membrane</keyword>
<evidence type="ECO:0000313" key="8">
    <source>
        <dbReference type="Proteomes" id="UP001230188"/>
    </source>
</evidence>
<keyword evidence="3" id="KW-0812">Transmembrane</keyword>
<evidence type="ECO:0000259" key="6">
    <source>
        <dbReference type="Pfam" id="PF00892"/>
    </source>
</evidence>
<sequence length="337" mass="35770">MIRVCCFLTTTTSVAFHAPPRPQKLPPLRATKPDQRLATLVSVPVVWGTYAPIVRYVYEVPAPPPPLLFSAAYYVVALATLSTAASLTRRHPGEDADRAGAELGGYLFLGNFAQVLGLQSTTANAAAFLVQLTTIFVPALQAITSGSLQARTRDACALAFAGVAVICGDDLDDLARTGLGDALVVLAALFYSCHVLRLGTFAPRFDPIELALSKAKFETLFAVVAVVVAVALAPRDDYRAFLSADRPSTDLLKLGAATLWCGAMTCAYTIWAQSYGQFDISPARANLVYTSQPIFSSLFAALLVGERPTLATLAGGTLILLAVLVELDAFQRTPPSS</sequence>
<reference evidence="7" key="1">
    <citation type="submission" date="2023-01" db="EMBL/GenBank/DDBJ databases">
        <title>Metagenome sequencing of chrysophaentin producing Chrysophaeum taylorii.</title>
        <authorList>
            <person name="Davison J."/>
            <person name="Bewley C."/>
        </authorList>
    </citation>
    <scope>NUCLEOTIDE SEQUENCE</scope>
    <source>
        <strain evidence="7">NIES-1699</strain>
    </source>
</reference>
<evidence type="ECO:0000313" key="7">
    <source>
        <dbReference type="EMBL" id="KAJ8601866.1"/>
    </source>
</evidence>
<dbReference type="EMBL" id="JAQMWT010000398">
    <property type="protein sequence ID" value="KAJ8601866.1"/>
    <property type="molecule type" value="Genomic_DNA"/>
</dbReference>
<comment type="caution">
    <text evidence="7">The sequence shown here is derived from an EMBL/GenBank/DDBJ whole genome shotgun (WGS) entry which is preliminary data.</text>
</comment>
<evidence type="ECO:0000256" key="4">
    <source>
        <dbReference type="ARBA" id="ARBA00022989"/>
    </source>
</evidence>
<gene>
    <name evidence="7" type="ORF">CTAYLR_002680</name>
</gene>
<evidence type="ECO:0000256" key="5">
    <source>
        <dbReference type="ARBA" id="ARBA00023136"/>
    </source>
</evidence>
<dbReference type="PANTHER" id="PTHR42920:SF5">
    <property type="entry name" value="EAMA DOMAIN-CONTAINING PROTEIN"/>
    <property type="match status" value="1"/>
</dbReference>
<proteinExistence type="predicted"/>
<dbReference type="PANTHER" id="PTHR42920">
    <property type="entry name" value="OS03G0707200 PROTEIN-RELATED"/>
    <property type="match status" value="1"/>
</dbReference>
<dbReference type="InterPro" id="IPR051258">
    <property type="entry name" value="Diverse_Substrate_Transporter"/>
</dbReference>
<keyword evidence="8" id="KW-1185">Reference proteome</keyword>
<dbReference type="Pfam" id="PF00892">
    <property type="entry name" value="EamA"/>
    <property type="match status" value="1"/>
</dbReference>
<evidence type="ECO:0000256" key="3">
    <source>
        <dbReference type="ARBA" id="ARBA00022692"/>
    </source>
</evidence>
<evidence type="ECO:0000256" key="2">
    <source>
        <dbReference type="ARBA" id="ARBA00022475"/>
    </source>
</evidence>
<dbReference type="InterPro" id="IPR000620">
    <property type="entry name" value="EamA_dom"/>
</dbReference>
<comment type="subcellular location">
    <subcellularLocation>
        <location evidence="1">Cell membrane</location>
        <topology evidence="1">Multi-pass membrane protein</topology>
    </subcellularLocation>
</comment>
<dbReference type="AlphaFoldDB" id="A0AAD7UBH1"/>
<evidence type="ECO:0000256" key="1">
    <source>
        <dbReference type="ARBA" id="ARBA00004651"/>
    </source>
</evidence>
<keyword evidence="2" id="KW-1003">Cell membrane</keyword>
<keyword evidence="4" id="KW-1133">Transmembrane helix</keyword>
<dbReference type="SUPFAM" id="SSF103481">
    <property type="entry name" value="Multidrug resistance efflux transporter EmrE"/>
    <property type="match status" value="1"/>
</dbReference>
<organism evidence="7 8">
    <name type="scientific">Chrysophaeum taylorii</name>
    <dbReference type="NCBI Taxonomy" id="2483200"/>
    <lineage>
        <taxon>Eukaryota</taxon>
        <taxon>Sar</taxon>
        <taxon>Stramenopiles</taxon>
        <taxon>Ochrophyta</taxon>
        <taxon>Pelagophyceae</taxon>
        <taxon>Pelagomonadales</taxon>
        <taxon>Pelagomonadaceae</taxon>
        <taxon>Chrysophaeum</taxon>
    </lineage>
</organism>
<feature type="domain" description="EamA" evidence="6">
    <location>
        <begin position="180"/>
        <end position="325"/>
    </location>
</feature>
<protein>
    <recommendedName>
        <fullName evidence="6">EamA domain-containing protein</fullName>
    </recommendedName>
</protein>
<dbReference type="Proteomes" id="UP001230188">
    <property type="component" value="Unassembled WGS sequence"/>
</dbReference>
<dbReference type="InterPro" id="IPR037185">
    <property type="entry name" value="EmrE-like"/>
</dbReference>